<feature type="domain" description="CFA20" evidence="1">
    <location>
        <begin position="8"/>
        <end position="58"/>
    </location>
</feature>
<dbReference type="Proteomes" id="UP000786811">
    <property type="component" value="Unassembled WGS sequence"/>
</dbReference>
<keyword evidence="2" id="KW-0969">Cilium</keyword>
<name>A0A8J2HLL5_COTCN</name>
<comment type="caution">
    <text evidence="2">The sequence shown here is derived from an EMBL/GenBank/DDBJ whole genome shotgun (WGS) entry which is preliminary data.</text>
</comment>
<dbReference type="OrthoDB" id="7698751at2759"/>
<keyword evidence="3" id="KW-1185">Reference proteome</keyword>
<dbReference type="PANTHER" id="PTHR12458">
    <property type="entry name" value="ORF PROTEIN"/>
    <property type="match status" value="1"/>
</dbReference>
<sequence length="173" mass="20379">MSKLSYKNFEYLLCSVVEDPLALWSKFVSLDGKIKRVKDELLKNDRVIEITGKSERTNTAREKLKKVTSTTAFIPLTLADNWNKLEINLSTLCKDTYSTDYKSLLRIKLHPNFRYRRIYLQEHHYDQSNDVIDELHQALVNFSSLKNKNYSIENKYCQTQPIINSKVTLKKRK</sequence>
<evidence type="ECO:0000313" key="2">
    <source>
        <dbReference type="EMBL" id="CAG5101600.1"/>
    </source>
</evidence>
<dbReference type="InterPro" id="IPR040441">
    <property type="entry name" value="CFA20/CFAP20DC"/>
</dbReference>
<organism evidence="2 3">
    <name type="scientific">Cotesia congregata</name>
    <name type="common">Parasitoid wasp</name>
    <name type="synonym">Apanteles congregatus</name>
    <dbReference type="NCBI Taxonomy" id="51543"/>
    <lineage>
        <taxon>Eukaryota</taxon>
        <taxon>Metazoa</taxon>
        <taxon>Ecdysozoa</taxon>
        <taxon>Arthropoda</taxon>
        <taxon>Hexapoda</taxon>
        <taxon>Insecta</taxon>
        <taxon>Pterygota</taxon>
        <taxon>Neoptera</taxon>
        <taxon>Endopterygota</taxon>
        <taxon>Hymenoptera</taxon>
        <taxon>Apocrita</taxon>
        <taxon>Ichneumonoidea</taxon>
        <taxon>Braconidae</taxon>
        <taxon>Microgastrinae</taxon>
        <taxon>Cotesia</taxon>
    </lineage>
</organism>
<evidence type="ECO:0000313" key="3">
    <source>
        <dbReference type="Proteomes" id="UP000786811"/>
    </source>
</evidence>
<reference evidence="2" key="1">
    <citation type="submission" date="2021-04" db="EMBL/GenBank/DDBJ databases">
        <authorList>
            <person name="Chebbi M.A.C M."/>
        </authorList>
    </citation>
    <scope>NUCLEOTIDE SEQUENCE</scope>
</reference>
<protein>
    <submittedName>
        <fullName evidence="2">Similar to CFAP20: Cilia- and flagella-associated protein 20 (Paramecium tetraurelia)</fullName>
    </submittedName>
</protein>
<feature type="domain" description="CFA20" evidence="1">
    <location>
        <begin position="62"/>
        <end position="128"/>
    </location>
</feature>
<feature type="non-terminal residue" evidence="2">
    <location>
        <position position="1"/>
    </location>
</feature>
<dbReference type="AlphaFoldDB" id="A0A8J2HLL5"/>
<evidence type="ECO:0000259" key="1">
    <source>
        <dbReference type="Pfam" id="PF05018"/>
    </source>
</evidence>
<dbReference type="InterPro" id="IPR007714">
    <property type="entry name" value="CFA20_dom"/>
</dbReference>
<keyword evidence="2" id="KW-0282">Flagellum</keyword>
<keyword evidence="2" id="KW-0966">Cell projection</keyword>
<dbReference type="Pfam" id="PF05018">
    <property type="entry name" value="CFA20_dom"/>
    <property type="match status" value="2"/>
</dbReference>
<accession>A0A8J2HLL5</accession>
<proteinExistence type="predicted"/>
<gene>
    <name evidence="2" type="ORF">HICCMSTLAB_LOCUS10502</name>
</gene>
<dbReference type="EMBL" id="CAJNRD030001123">
    <property type="protein sequence ID" value="CAG5101600.1"/>
    <property type="molecule type" value="Genomic_DNA"/>
</dbReference>